<feature type="domain" description="Carbohydrate kinase PfkB" evidence="3">
    <location>
        <begin position="1"/>
        <end position="270"/>
    </location>
</feature>
<evidence type="ECO:0000256" key="1">
    <source>
        <dbReference type="ARBA" id="ARBA00022679"/>
    </source>
</evidence>
<dbReference type="PROSITE" id="PS00583">
    <property type="entry name" value="PFKB_KINASES_1"/>
    <property type="match status" value="1"/>
</dbReference>
<dbReference type="Gene3D" id="3.40.1190.20">
    <property type="match status" value="1"/>
</dbReference>
<dbReference type="GO" id="GO:0016301">
    <property type="term" value="F:kinase activity"/>
    <property type="evidence" value="ECO:0007669"/>
    <property type="project" value="UniProtKB-KW"/>
</dbReference>
<dbReference type="PROSITE" id="PS00584">
    <property type="entry name" value="PFKB_KINASES_2"/>
    <property type="match status" value="1"/>
</dbReference>
<reference evidence="4 5" key="1">
    <citation type="submission" date="2024-09" db="EMBL/GenBank/DDBJ databases">
        <authorList>
            <person name="Sun Q."/>
            <person name="Mori K."/>
        </authorList>
    </citation>
    <scope>NUCLEOTIDE SEQUENCE [LARGE SCALE GENOMIC DNA]</scope>
    <source>
        <strain evidence="4 5">JCM 9626</strain>
    </source>
</reference>
<accession>A0ABV5KIF8</accession>
<dbReference type="InterPro" id="IPR002173">
    <property type="entry name" value="Carboh/pur_kinase_PfkB_CS"/>
</dbReference>
<dbReference type="Pfam" id="PF00294">
    <property type="entry name" value="PfkB"/>
    <property type="match status" value="1"/>
</dbReference>
<evidence type="ECO:0000313" key="4">
    <source>
        <dbReference type="EMBL" id="MFB9315429.1"/>
    </source>
</evidence>
<sequence>MTGVVVVGGANVDVVARPLRLAEPATSNPGTVTVTAGGVARNIAEVLARLGTPTSLVSAVGGDHHGDLVVETSTEAGIDLTHLRQVDGSTGAYVALLGADGELVGGVSDMTTCDLRPDDLDADLLAGADLIVLDGNLDPATLSRALDLAGSVPVALDPVSVPKAARLRETLAGRRLFLVSAGAAELAVLGDVDAELVWERRGPDGSTLTGPDEAVDHPALFVDDVVDVTGAGDAMLGAFLHAWLGGAGAGEAAAYGHAAAALTVASAHTVRPDLTDELVRSLL</sequence>
<dbReference type="Proteomes" id="UP001589750">
    <property type="component" value="Unassembled WGS sequence"/>
</dbReference>
<dbReference type="InterPro" id="IPR011611">
    <property type="entry name" value="PfkB_dom"/>
</dbReference>
<comment type="caution">
    <text evidence="4">The sequence shown here is derived from an EMBL/GenBank/DDBJ whole genome shotgun (WGS) entry which is preliminary data.</text>
</comment>
<dbReference type="EMBL" id="JBHMDG010000034">
    <property type="protein sequence ID" value="MFB9315429.1"/>
    <property type="molecule type" value="Genomic_DNA"/>
</dbReference>
<evidence type="ECO:0000259" key="3">
    <source>
        <dbReference type="Pfam" id="PF00294"/>
    </source>
</evidence>
<dbReference type="SUPFAM" id="SSF53613">
    <property type="entry name" value="Ribokinase-like"/>
    <property type="match status" value="1"/>
</dbReference>
<evidence type="ECO:0000256" key="2">
    <source>
        <dbReference type="ARBA" id="ARBA00022777"/>
    </source>
</evidence>
<dbReference type="InterPro" id="IPR029056">
    <property type="entry name" value="Ribokinase-like"/>
</dbReference>
<protein>
    <submittedName>
        <fullName evidence="4">PfkB family carbohydrate kinase</fullName>
    </submittedName>
</protein>
<dbReference type="RefSeq" id="WP_140009247.1">
    <property type="nucleotide sequence ID" value="NZ_JBHMDG010000034.1"/>
</dbReference>
<organism evidence="4 5">
    <name type="scientific">Nocardioides plantarum</name>
    <dbReference type="NCBI Taxonomy" id="29299"/>
    <lineage>
        <taxon>Bacteria</taxon>
        <taxon>Bacillati</taxon>
        <taxon>Actinomycetota</taxon>
        <taxon>Actinomycetes</taxon>
        <taxon>Propionibacteriales</taxon>
        <taxon>Nocardioidaceae</taxon>
        <taxon>Nocardioides</taxon>
    </lineage>
</organism>
<name>A0ABV5KIF8_9ACTN</name>
<keyword evidence="2 4" id="KW-0418">Kinase</keyword>
<proteinExistence type="predicted"/>
<dbReference type="PANTHER" id="PTHR42909">
    <property type="entry name" value="ZGC:136858"/>
    <property type="match status" value="1"/>
</dbReference>
<keyword evidence="5" id="KW-1185">Reference proteome</keyword>
<keyword evidence="1" id="KW-0808">Transferase</keyword>
<evidence type="ECO:0000313" key="5">
    <source>
        <dbReference type="Proteomes" id="UP001589750"/>
    </source>
</evidence>
<gene>
    <name evidence="4" type="ORF">ACFFRI_20460</name>
</gene>
<dbReference type="PANTHER" id="PTHR42909:SF4">
    <property type="entry name" value="CARBOHYDRATE KINASE, PFKB FAMILY"/>
    <property type="match status" value="1"/>
</dbReference>